<evidence type="ECO:0000313" key="2">
    <source>
        <dbReference type="Proteomes" id="UP001372834"/>
    </source>
</evidence>
<dbReference type="EMBL" id="JAWJWE010000004">
    <property type="protein sequence ID" value="KAK6636937.1"/>
    <property type="molecule type" value="Genomic_DNA"/>
</dbReference>
<proteinExistence type="predicted"/>
<sequence>MMSQISVRSPHLTHAQTHLVLAGQNGSFTKTMKGKSFHPPVGWRAMGPMVKPPKVIVKSVENGKETCERHVNQMLMRAQPECYEIHSEVVLFFGASEGDSKVLRVVVNSGRRIEHFRDLTLSPTRRFWILTRR</sequence>
<name>A0AAN8Q530_POLSC</name>
<comment type="caution">
    <text evidence="1">The sequence shown here is derived from an EMBL/GenBank/DDBJ whole genome shotgun (WGS) entry which is preliminary data.</text>
</comment>
<evidence type="ECO:0000313" key="1">
    <source>
        <dbReference type="EMBL" id="KAK6636937.1"/>
    </source>
</evidence>
<reference evidence="1 2" key="1">
    <citation type="submission" date="2023-10" db="EMBL/GenBank/DDBJ databases">
        <title>Genomes of two closely related lineages of the louse Polyplax serrata with different host specificities.</title>
        <authorList>
            <person name="Martinu J."/>
            <person name="Tarabai H."/>
            <person name="Stefka J."/>
            <person name="Hypsa V."/>
        </authorList>
    </citation>
    <scope>NUCLEOTIDE SEQUENCE [LARGE SCALE GENOMIC DNA]</scope>
    <source>
        <strain evidence="1">HR10_N</strain>
    </source>
</reference>
<accession>A0AAN8Q530</accession>
<dbReference type="Proteomes" id="UP001372834">
    <property type="component" value="Unassembled WGS sequence"/>
</dbReference>
<gene>
    <name evidence="1" type="ORF">RUM43_010601</name>
</gene>
<protein>
    <submittedName>
        <fullName evidence="1">Uncharacterized protein</fullName>
    </submittedName>
</protein>
<dbReference type="AlphaFoldDB" id="A0AAN8Q530"/>
<organism evidence="1 2">
    <name type="scientific">Polyplax serrata</name>
    <name type="common">Common mouse louse</name>
    <dbReference type="NCBI Taxonomy" id="468196"/>
    <lineage>
        <taxon>Eukaryota</taxon>
        <taxon>Metazoa</taxon>
        <taxon>Ecdysozoa</taxon>
        <taxon>Arthropoda</taxon>
        <taxon>Hexapoda</taxon>
        <taxon>Insecta</taxon>
        <taxon>Pterygota</taxon>
        <taxon>Neoptera</taxon>
        <taxon>Paraneoptera</taxon>
        <taxon>Psocodea</taxon>
        <taxon>Troctomorpha</taxon>
        <taxon>Phthiraptera</taxon>
        <taxon>Anoplura</taxon>
        <taxon>Polyplacidae</taxon>
        <taxon>Polyplax</taxon>
    </lineage>
</organism>